<dbReference type="InterPro" id="IPR047928">
    <property type="entry name" value="Perm_prefix_1"/>
</dbReference>
<organism evidence="1 2">
    <name type="scientific">Clostridium botulinum</name>
    <dbReference type="NCBI Taxonomy" id="1491"/>
    <lineage>
        <taxon>Bacteria</taxon>
        <taxon>Bacillati</taxon>
        <taxon>Bacillota</taxon>
        <taxon>Clostridia</taxon>
        <taxon>Eubacteriales</taxon>
        <taxon>Clostridiaceae</taxon>
        <taxon>Clostridium</taxon>
    </lineage>
</organism>
<proteinExistence type="predicted"/>
<protein>
    <submittedName>
        <fullName evidence="1">MFS transporter</fullName>
    </submittedName>
</protein>
<evidence type="ECO:0000313" key="1">
    <source>
        <dbReference type="EMBL" id="NFF00238.1"/>
    </source>
</evidence>
<accession>A0A6B4JTW4</accession>
<reference evidence="1 2" key="1">
    <citation type="submission" date="2019-04" db="EMBL/GenBank/DDBJ databases">
        <title>Genome sequencing of Clostridium botulinum Groups I-IV and Clostridium butyricum.</title>
        <authorList>
            <person name="Brunt J."/>
            <person name="Van Vliet A.H.M."/>
            <person name="Stringer S.C."/>
            <person name="Carter A.T."/>
            <person name="Peck M.W."/>
        </authorList>
    </citation>
    <scope>NUCLEOTIDE SEQUENCE [LARGE SCALE GENOMIC DNA]</scope>
    <source>
        <strain evidence="1 2">IFR 18/054</strain>
    </source>
</reference>
<gene>
    <name evidence="1" type="ORF">FCV25_00295</name>
</gene>
<evidence type="ECO:0000313" key="2">
    <source>
        <dbReference type="Proteomes" id="UP000472521"/>
    </source>
</evidence>
<dbReference type="AlphaFoldDB" id="A0A6B4JTW4"/>
<comment type="caution">
    <text evidence="1">The sequence shown here is derived from an EMBL/GenBank/DDBJ whole genome shotgun (WGS) entry which is preliminary data.</text>
</comment>
<dbReference type="NCBIfam" id="NF038403">
    <property type="entry name" value="perm_prefix_1"/>
    <property type="match status" value="1"/>
</dbReference>
<sequence length="295" mass="34449">MKRVDKYIDLIYKNVEGNKEEINIMKQEMKSHIVQSVIELQQEGKSEEESINIAINRFGEVNQIKDELREIYSFHKRFSKNILIVALVVLFIGTASLITKSFGNKLTEMTMDSVSNAIRQSDEIPKDKIRKLFEKNKRILKYDNKNLKYIAVFKYPKDYKLELDRDIEKLEEAKYTYPSMEDLNKELKRIGYIANAGEQGGLISDKNNNKYSIRIGYIAPNSQWVINNLPNIFIIGCFVTYWILFGVWATVKAYRTNGYNLAWSISFFIFNIFAYILFKLKNGRKVANLIINTIV</sequence>
<name>A0A6B4JTW4_CLOBO</name>
<dbReference type="EMBL" id="SWND01000001">
    <property type="protein sequence ID" value="NFF00238.1"/>
    <property type="molecule type" value="Genomic_DNA"/>
</dbReference>
<dbReference type="Proteomes" id="UP000472521">
    <property type="component" value="Unassembled WGS sequence"/>
</dbReference>